<name>A0A4V0YF88_9BACL</name>
<dbReference type="GO" id="GO:0005737">
    <property type="term" value="C:cytoplasm"/>
    <property type="evidence" value="ECO:0007669"/>
    <property type="project" value="TreeGrafter"/>
</dbReference>
<evidence type="ECO:0000256" key="2">
    <source>
        <dbReference type="ARBA" id="ARBA00022801"/>
    </source>
</evidence>
<dbReference type="Gene3D" id="3.40.50.300">
    <property type="entry name" value="P-loop containing nucleotide triphosphate hydrolases"/>
    <property type="match status" value="1"/>
</dbReference>
<dbReference type="AlphaFoldDB" id="A0A4V0YF88"/>
<accession>A0A4V0YF88</accession>
<dbReference type="InterPro" id="IPR011629">
    <property type="entry name" value="CobW-like_C"/>
</dbReference>
<feature type="domain" description="CobW C-terminal" evidence="7">
    <location>
        <begin position="277"/>
        <end position="353"/>
    </location>
</feature>
<keyword evidence="2" id="KW-0378">Hydrolase</keyword>
<dbReference type="EMBL" id="CP035492">
    <property type="protein sequence ID" value="QAY66861.1"/>
    <property type="molecule type" value="Genomic_DNA"/>
</dbReference>
<evidence type="ECO:0000256" key="5">
    <source>
        <dbReference type="ARBA" id="ARBA00049117"/>
    </source>
</evidence>
<dbReference type="Pfam" id="PF07683">
    <property type="entry name" value="CobW_C"/>
    <property type="match status" value="1"/>
</dbReference>
<dbReference type="PANTHER" id="PTHR13748:SF62">
    <property type="entry name" value="COBW DOMAIN-CONTAINING PROTEIN"/>
    <property type="match status" value="1"/>
</dbReference>
<reference evidence="8 9" key="1">
    <citation type="submission" date="2019-01" db="EMBL/GenBank/DDBJ databases">
        <title>Genome sequencing of strain FW100M-2.</title>
        <authorList>
            <person name="Heo J."/>
            <person name="Kim S.-J."/>
            <person name="Kim J.-S."/>
            <person name="Hong S.-B."/>
            <person name="Kwon S.-W."/>
        </authorList>
    </citation>
    <scope>NUCLEOTIDE SEQUENCE [LARGE SCALE GENOMIC DNA]</scope>
    <source>
        <strain evidence="8 9">FW100M-2</strain>
    </source>
</reference>
<keyword evidence="1" id="KW-0547">Nucleotide-binding</keyword>
<evidence type="ECO:0000313" key="9">
    <source>
        <dbReference type="Proteomes" id="UP000293568"/>
    </source>
</evidence>
<dbReference type="RefSeq" id="WP_129440869.1">
    <property type="nucleotide sequence ID" value="NZ_CP035492.1"/>
</dbReference>
<dbReference type="OrthoDB" id="9808822at2"/>
<evidence type="ECO:0000259" key="6">
    <source>
        <dbReference type="Pfam" id="PF02492"/>
    </source>
</evidence>
<sequence>MEQKDALSKLVPVHLLAGFLGSGKTTLLTRIIARCREEGLKAAVIMNELGEVNLDGEMVDAGVPMAEMLGGCICCTIRADLGMQIYNLVQEHQPDVILIESTGAAHPLEMMDGVTEAAMYTPIDLRTVLTVVDGPELLRRSRESRSQTYKLMKEQIRCATKLLLNKTDKLGPEELVEAQQLLHELNAHAPVTPAVRSMIGDWSWLAGERSVTGGIGSGAALQDVPVQEHVCGPDCLHPHDGGHHEAAGEHTAEEHSHKQGHVHHSHEHVMVLTHYMSGPVDSEAFEALLQRLPDNVYRAKGILTFTDTASRFLFQYAYRESDYLRITPQGNVADVAVFIGEHFDKNKLLDELALLESATAASE</sequence>
<dbReference type="SUPFAM" id="SSF52540">
    <property type="entry name" value="P-loop containing nucleoside triphosphate hydrolases"/>
    <property type="match status" value="1"/>
</dbReference>
<evidence type="ECO:0000259" key="7">
    <source>
        <dbReference type="Pfam" id="PF07683"/>
    </source>
</evidence>
<organism evidence="8 9">
    <name type="scientific">Paenibacillus protaetiae</name>
    <dbReference type="NCBI Taxonomy" id="2509456"/>
    <lineage>
        <taxon>Bacteria</taxon>
        <taxon>Bacillati</taxon>
        <taxon>Bacillota</taxon>
        <taxon>Bacilli</taxon>
        <taxon>Bacillales</taxon>
        <taxon>Paenibacillaceae</taxon>
        <taxon>Paenibacillus</taxon>
    </lineage>
</organism>
<dbReference type="Pfam" id="PF02492">
    <property type="entry name" value="cobW"/>
    <property type="match status" value="1"/>
</dbReference>
<gene>
    <name evidence="8" type="ORF">ET464_11105</name>
</gene>
<keyword evidence="9" id="KW-1185">Reference proteome</keyword>
<comment type="catalytic activity">
    <reaction evidence="5">
        <text>GTP + H2O = GDP + phosphate + H(+)</text>
        <dbReference type="Rhea" id="RHEA:19669"/>
        <dbReference type="ChEBI" id="CHEBI:15377"/>
        <dbReference type="ChEBI" id="CHEBI:15378"/>
        <dbReference type="ChEBI" id="CHEBI:37565"/>
        <dbReference type="ChEBI" id="CHEBI:43474"/>
        <dbReference type="ChEBI" id="CHEBI:58189"/>
    </reaction>
    <physiologicalReaction direction="left-to-right" evidence="5">
        <dbReference type="Rhea" id="RHEA:19670"/>
    </physiologicalReaction>
</comment>
<dbReference type="InterPro" id="IPR003495">
    <property type="entry name" value="CobW/HypB/UreG_nucleotide-bd"/>
</dbReference>
<dbReference type="Gene3D" id="3.30.1220.10">
    <property type="entry name" value="CobW-like, C-terminal domain"/>
    <property type="match status" value="1"/>
</dbReference>
<dbReference type="InterPro" id="IPR027417">
    <property type="entry name" value="P-loop_NTPase"/>
</dbReference>
<protein>
    <submittedName>
        <fullName evidence="8">GTP-binding protein</fullName>
    </submittedName>
</protein>
<evidence type="ECO:0000256" key="1">
    <source>
        <dbReference type="ARBA" id="ARBA00022741"/>
    </source>
</evidence>
<dbReference type="Proteomes" id="UP000293568">
    <property type="component" value="Chromosome"/>
</dbReference>
<dbReference type="KEGG" id="pprt:ET464_11105"/>
<evidence type="ECO:0000313" key="8">
    <source>
        <dbReference type="EMBL" id="QAY66861.1"/>
    </source>
</evidence>
<dbReference type="CDD" id="cd03112">
    <property type="entry name" value="CobW-like"/>
    <property type="match status" value="1"/>
</dbReference>
<dbReference type="InterPro" id="IPR051316">
    <property type="entry name" value="Zinc-reg_GTPase_activator"/>
</dbReference>
<comment type="similarity">
    <text evidence="4">Belongs to the SIMIBI class G3E GTPase family. ZNG1 subfamily.</text>
</comment>
<evidence type="ECO:0000256" key="3">
    <source>
        <dbReference type="ARBA" id="ARBA00023186"/>
    </source>
</evidence>
<dbReference type="GO" id="GO:0000166">
    <property type="term" value="F:nucleotide binding"/>
    <property type="evidence" value="ECO:0007669"/>
    <property type="project" value="UniProtKB-KW"/>
</dbReference>
<keyword evidence="3" id="KW-0143">Chaperone</keyword>
<dbReference type="InterPro" id="IPR036627">
    <property type="entry name" value="CobW-likC_sf"/>
</dbReference>
<dbReference type="GO" id="GO:0016787">
    <property type="term" value="F:hydrolase activity"/>
    <property type="evidence" value="ECO:0007669"/>
    <property type="project" value="UniProtKB-KW"/>
</dbReference>
<feature type="domain" description="CobW/HypB/UreG nucleotide-binding" evidence="6">
    <location>
        <begin position="12"/>
        <end position="192"/>
    </location>
</feature>
<evidence type="ECO:0000256" key="4">
    <source>
        <dbReference type="ARBA" id="ARBA00034320"/>
    </source>
</evidence>
<dbReference type="PANTHER" id="PTHR13748">
    <property type="entry name" value="COBW-RELATED"/>
    <property type="match status" value="1"/>
</dbReference>
<proteinExistence type="inferred from homology"/>
<dbReference type="SUPFAM" id="SSF90002">
    <property type="entry name" value="Hypothetical protein YjiA, C-terminal domain"/>
    <property type="match status" value="1"/>
</dbReference>